<feature type="site" description="Important for catalytic activity, responsible for pKa modulation of the active site Glu and correct orientation of both the proton donor and substrate" evidence="7">
    <location>
        <position position="138"/>
    </location>
</feature>
<dbReference type="InterPro" id="IPR052176">
    <property type="entry name" value="Glycosyl_Hydrlase_43_Enz"/>
</dbReference>
<keyword evidence="2" id="KW-0624">Polysaccharide degradation</keyword>
<evidence type="ECO:0000256" key="5">
    <source>
        <dbReference type="ARBA" id="ARBA00023295"/>
    </source>
</evidence>
<comment type="similarity">
    <text evidence="1 8">Belongs to the glycosyl hydrolase 43 family.</text>
</comment>
<dbReference type="SUPFAM" id="SSF75005">
    <property type="entry name" value="Arabinanase/levansucrase/invertase"/>
    <property type="match status" value="1"/>
</dbReference>
<feature type="chain" id="PRO_5039117023" evidence="9">
    <location>
        <begin position="20"/>
        <end position="316"/>
    </location>
</feature>
<dbReference type="EMBL" id="JADIMH010000009">
    <property type="protein sequence ID" value="MBO8466438.1"/>
    <property type="molecule type" value="Genomic_DNA"/>
</dbReference>
<keyword evidence="2" id="KW-0858">Xylan degradation</keyword>
<keyword evidence="5 8" id="KW-0326">Glycosidase</keyword>
<evidence type="ECO:0000256" key="1">
    <source>
        <dbReference type="ARBA" id="ARBA00009865"/>
    </source>
</evidence>
<reference evidence="10" key="2">
    <citation type="journal article" date="2021" name="PeerJ">
        <title>Extensive microbial diversity within the chicken gut microbiome revealed by metagenomics and culture.</title>
        <authorList>
            <person name="Gilroy R."/>
            <person name="Ravi A."/>
            <person name="Getino M."/>
            <person name="Pursley I."/>
            <person name="Horton D.L."/>
            <person name="Alikhan N.F."/>
            <person name="Baker D."/>
            <person name="Gharbi K."/>
            <person name="Hall N."/>
            <person name="Watson M."/>
            <person name="Adriaenssens E.M."/>
            <person name="Foster-Nyarko E."/>
            <person name="Jarju S."/>
            <person name="Secka A."/>
            <person name="Antonio M."/>
            <person name="Oren A."/>
            <person name="Chaudhuri R.R."/>
            <person name="La Ragione R."/>
            <person name="Hildebrand F."/>
            <person name="Pallen M.J."/>
        </authorList>
    </citation>
    <scope>NUCLEOTIDE SEQUENCE</scope>
    <source>
        <strain evidence="10">B1-15692</strain>
    </source>
</reference>
<dbReference type="GO" id="GO:0045493">
    <property type="term" value="P:xylan catabolic process"/>
    <property type="evidence" value="ECO:0007669"/>
    <property type="project" value="UniProtKB-KW"/>
</dbReference>
<sequence length="316" mass="35749">MKKLFFILFLVLAAVPAGAEVGAGTASPVPLADPYILYDGGRYYAYGTYSPDGIVVLVSDDLKSWEWPDSRPGYLALHKDSSYGERWFWAPEVYKKKDGGYLMYYSADEHICFAESDSPLGPFVQKEQKPMLAEKGIDNSLFIDEDGTPYIFWVRFDGGNVVWMAELEDDLKTIKMETMCFCIRMSQLWEQEWPSVNEGPFVMEHKGKYYLTYSANSYESKLYGVGCAVSDSVNGPWTKYGDNPLLCAPDGLVGVGHHAFFHDRKGRLKIVFHSHHDSERIHPRIMHIASAGFRKQKDGADRLVIDGNYFTPVIAE</sequence>
<dbReference type="PANTHER" id="PTHR43772">
    <property type="entry name" value="ENDO-1,4-BETA-XYLANASE"/>
    <property type="match status" value="1"/>
</dbReference>
<proteinExistence type="inferred from homology"/>
<keyword evidence="3 8" id="KW-0378">Hydrolase</keyword>
<evidence type="ECO:0000256" key="9">
    <source>
        <dbReference type="SAM" id="SignalP"/>
    </source>
</evidence>
<evidence type="ECO:0000256" key="2">
    <source>
        <dbReference type="ARBA" id="ARBA00022651"/>
    </source>
</evidence>
<comment type="caution">
    <text evidence="10">The sequence shown here is derived from an EMBL/GenBank/DDBJ whole genome shotgun (WGS) entry which is preliminary data.</text>
</comment>
<feature type="signal peptide" evidence="9">
    <location>
        <begin position="1"/>
        <end position="19"/>
    </location>
</feature>
<accession>A0A9D9I782</accession>
<evidence type="ECO:0000313" key="11">
    <source>
        <dbReference type="Proteomes" id="UP000823660"/>
    </source>
</evidence>
<feature type="active site" description="Proton acceptor" evidence="6">
    <location>
        <position position="33"/>
    </location>
</feature>
<evidence type="ECO:0000256" key="7">
    <source>
        <dbReference type="PIRSR" id="PIRSR606710-2"/>
    </source>
</evidence>
<name>A0A9D9I782_9BACT</name>
<dbReference type="PANTHER" id="PTHR43772:SF2">
    <property type="entry name" value="PUTATIVE (AFU_ORTHOLOGUE AFUA_2G04480)-RELATED"/>
    <property type="match status" value="1"/>
</dbReference>
<evidence type="ECO:0000313" key="10">
    <source>
        <dbReference type="EMBL" id="MBO8466438.1"/>
    </source>
</evidence>
<evidence type="ECO:0000256" key="6">
    <source>
        <dbReference type="PIRSR" id="PIRSR606710-1"/>
    </source>
</evidence>
<dbReference type="GO" id="GO:0004553">
    <property type="term" value="F:hydrolase activity, hydrolyzing O-glycosyl compounds"/>
    <property type="evidence" value="ECO:0007669"/>
    <property type="project" value="InterPro"/>
</dbReference>
<dbReference type="Gene3D" id="2.115.10.20">
    <property type="entry name" value="Glycosyl hydrolase domain, family 43"/>
    <property type="match status" value="1"/>
</dbReference>
<feature type="active site" description="Proton donor" evidence="6">
    <location>
        <position position="198"/>
    </location>
</feature>
<dbReference type="InterPro" id="IPR006710">
    <property type="entry name" value="Glyco_hydro_43"/>
</dbReference>
<organism evidence="10 11">
    <name type="scientific">Candidatus Cryptobacteroides faecipullorum</name>
    <dbReference type="NCBI Taxonomy" id="2840764"/>
    <lineage>
        <taxon>Bacteria</taxon>
        <taxon>Pseudomonadati</taxon>
        <taxon>Bacteroidota</taxon>
        <taxon>Bacteroidia</taxon>
        <taxon>Bacteroidales</taxon>
        <taxon>Candidatus Cryptobacteroides</taxon>
    </lineage>
</organism>
<gene>
    <name evidence="10" type="ORF">IAB99_01575</name>
</gene>
<evidence type="ECO:0000256" key="4">
    <source>
        <dbReference type="ARBA" id="ARBA00023277"/>
    </source>
</evidence>
<evidence type="ECO:0000256" key="8">
    <source>
        <dbReference type="RuleBase" id="RU361187"/>
    </source>
</evidence>
<keyword evidence="4" id="KW-0119">Carbohydrate metabolism</keyword>
<reference evidence="10" key="1">
    <citation type="submission" date="2020-10" db="EMBL/GenBank/DDBJ databases">
        <authorList>
            <person name="Gilroy R."/>
        </authorList>
    </citation>
    <scope>NUCLEOTIDE SEQUENCE</scope>
    <source>
        <strain evidence="10">B1-15692</strain>
    </source>
</reference>
<keyword evidence="9" id="KW-0732">Signal</keyword>
<protein>
    <submittedName>
        <fullName evidence="10">Glycoside hydrolase family 43 protein</fullName>
    </submittedName>
</protein>
<evidence type="ECO:0000256" key="3">
    <source>
        <dbReference type="ARBA" id="ARBA00022801"/>
    </source>
</evidence>
<dbReference type="AlphaFoldDB" id="A0A9D9I782"/>
<dbReference type="Proteomes" id="UP000823660">
    <property type="component" value="Unassembled WGS sequence"/>
</dbReference>
<dbReference type="CDD" id="cd08991">
    <property type="entry name" value="GH43_HoAraf43-like"/>
    <property type="match status" value="1"/>
</dbReference>
<dbReference type="Pfam" id="PF04616">
    <property type="entry name" value="Glyco_hydro_43"/>
    <property type="match status" value="1"/>
</dbReference>
<dbReference type="InterPro" id="IPR023296">
    <property type="entry name" value="Glyco_hydro_beta-prop_sf"/>
</dbReference>